<comment type="caution">
    <text evidence="1">The sequence shown here is derived from an EMBL/GenBank/DDBJ whole genome shotgun (WGS) entry which is preliminary data.</text>
</comment>
<protein>
    <submittedName>
        <fullName evidence="1">Uncharacterized protein</fullName>
    </submittedName>
</protein>
<reference evidence="1" key="1">
    <citation type="submission" date="2019-10" db="EMBL/GenBank/DDBJ databases">
        <title>The sequence and de novo assembly of the wild yak genome.</title>
        <authorList>
            <person name="Liu Y."/>
        </authorList>
    </citation>
    <scope>NUCLEOTIDE SEQUENCE [LARGE SCALE GENOMIC DNA]</scope>
    <source>
        <strain evidence="1">WY2019</strain>
    </source>
</reference>
<proteinExistence type="predicted"/>
<organism evidence="1 2">
    <name type="scientific">Bos mutus</name>
    <name type="common">wild yak</name>
    <dbReference type="NCBI Taxonomy" id="72004"/>
    <lineage>
        <taxon>Eukaryota</taxon>
        <taxon>Metazoa</taxon>
        <taxon>Chordata</taxon>
        <taxon>Craniata</taxon>
        <taxon>Vertebrata</taxon>
        <taxon>Euteleostomi</taxon>
        <taxon>Mammalia</taxon>
        <taxon>Eutheria</taxon>
        <taxon>Laurasiatheria</taxon>
        <taxon>Artiodactyla</taxon>
        <taxon>Ruminantia</taxon>
        <taxon>Pecora</taxon>
        <taxon>Bovidae</taxon>
        <taxon>Bovinae</taxon>
        <taxon>Bos</taxon>
    </lineage>
</organism>
<evidence type="ECO:0000313" key="1">
    <source>
        <dbReference type="EMBL" id="MXQ80788.1"/>
    </source>
</evidence>
<accession>A0A6B0QSC1</accession>
<gene>
    <name evidence="1" type="ORF">E5288_WYG009205</name>
</gene>
<sequence length="242" mass="25554">MDARPGRVVAAAGRAADSGRLNFGIPGGTESGRGQGVCVCVRGRETPEPRFLRRAGCGGRGPTQHLFGSISADLYALRDGRYRFQIPPAFPNPAALRFGVVASAIKGITENSIQSERGTKNSLEREAVGGRPGGFTSDWGQGWVWSRVGISGLSGGVQGTLADFLLLLQAPGQKLEGAWPTQAQNDSTVLSGSEIKKNVCRRRRHPGCPGQGESPRGMNGVLGRGGMHWKDWSGRGFSGQGI</sequence>
<name>A0A6B0QSC1_9CETA</name>
<dbReference type="Proteomes" id="UP000322234">
    <property type="component" value="Unassembled WGS sequence"/>
</dbReference>
<dbReference type="AlphaFoldDB" id="A0A6B0QSC1"/>
<evidence type="ECO:0000313" key="2">
    <source>
        <dbReference type="Proteomes" id="UP000322234"/>
    </source>
</evidence>
<dbReference type="EMBL" id="VBQZ03000005">
    <property type="protein sequence ID" value="MXQ80788.1"/>
    <property type="molecule type" value="Genomic_DNA"/>
</dbReference>
<keyword evidence="2" id="KW-1185">Reference proteome</keyword>